<evidence type="ECO:0000313" key="13">
    <source>
        <dbReference type="Proteomes" id="UP000640426"/>
    </source>
</evidence>
<comment type="pathway">
    <text evidence="10">Sulfur metabolism; glutathione biosynthesis; glutathione from L-cysteine and L-glutamate: step 2/2.</text>
</comment>
<proteinExistence type="inferred from homology"/>
<organism evidence="12 13">
    <name type="scientific">Sphingomonas mollis</name>
    <dbReference type="NCBI Taxonomy" id="2795726"/>
    <lineage>
        <taxon>Bacteria</taxon>
        <taxon>Pseudomonadati</taxon>
        <taxon>Pseudomonadota</taxon>
        <taxon>Alphaproteobacteria</taxon>
        <taxon>Sphingomonadales</taxon>
        <taxon>Sphingomonadaceae</taxon>
        <taxon>Sphingomonas</taxon>
    </lineage>
</organism>
<evidence type="ECO:0000256" key="9">
    <source>
        <dbReference type="ARBA" id="ARBA00023211"/>
    </source>
</evidence>
<keyword evidence="6 10" id="KW-0547">Nucleotide-binding</keyword>
<dbReference type="EC" id="6.3.2.3" evidence="10"/>
<keyword evidence="5" id="KW-0479">Metal-binding</keyword>
<name>A0ABS0XK90_9SPHN</name>
<protein>
    <recommendedName>
        <fullName evidence="10">Glutathione synthetase</fullName>
        <ecNumber evidence="10">6.3.2.3</ecNumber>
    </recommendedName>
    <alternativeName>
        <fullName evidence="10">GSH synthetase</fullName>
        <shortName evidence="10">GSH-S</shortName>
        <shortName evidence="10">GSHase</shortName>
    </alternativeName>
    <alternativeName>
        <fullName evidence="10">Glutathione synthase</fullName>
    </alternativeName>
</protein>
<reference evidence="13" key="1">
    <citation type="submission" date="2020-12" db="EMBL/GenBank/DDBJ databases">
        <title>Hymenobacter sp.</title>
        <authorList>
            <person name="Kim M.K."/>
        </authorList>
    </citation>
    <scope>NUCLEOTIDE SEQUENCE [LARGE SCALE GENOMIC DNA]</scope>
    <source>
        <strain evidence="13">BT553</strain>
    </source>
</reference>
<evidence type="ECO:0000256" key="5">
    <source>
        <dbReference type="ARBA" id="ARBA00022723"/>
    </source>
</evidence>
<dbReference type="PANTHER" id="PTHR21621:SF4">
    <property type="entry name" value="GLUTATHIONE SYNTHETASE"/>
    <property type="match status" value="1"/>
</dbReference>
<dbReference type="GO" id="GO:0004363">
    <property type="term" value="F:glutathione synthase activity"/>
    <property type="evidence" value="ECO:0007669"/>
    <property type="project" value="UniProtKB-EC"/>
</dbReference>
<dbReference type="Gene3D" id="3.30.470.20">
    <property type="entry name" value="ATP-grasp fold, B domain"/>
    <property type="match status" value="1"/>
</dbReference>
<dbReference type="SUPFAM" id="SSF52440">
    <property type="entry name" value="PreATP-grasp domain"/>
    <property type="match status" value="1"/>
</dbReference>
<dbReference type="InterPro" id="IPR013815">
    <property type="entry name" value="ATP_grasp_subdomain_1"/>
</dbReference>
<keyword evidence="8" id="KW-0460">Magnesium</keyword>
<comment type="cofactor">
    <cofactor evidence="1">
        <name>Mn(2+)</name>
        <dbReference type="ChEBI" id="CHEBI:29035"/>
    </cofactor>
</comment>
<dbReference type="NCBIfam" id="TIGR01380">
    <property type="entry name" value="glut_syn"/>
    <property type="match status" value="1"/>
</dbReference>
<evidence type="ECO:0000256" key="3">
    <source>
        <dbReference type="ARBA" id="ARBA00022598"/>
    </source>
</evidence>
<keyword evidence="3 10" id="KW-0436">Ligase</keyword>
<dbReference type="SUPFAM" id="SSF56059">
    <property type="entry name" value="Glutathione synthetase ATP-binding domain-like"/>
    <property type="match status" value="1"/>
</dbReference>
<evidence type="ECO:0000256" key="2">
    <source>
        <dbReference type="ARBA" id="ARBA00001946"/>
    </source>
</evidence>
<dbReference type="InterPro" id="IPR011761">
    <property type="entry name" value="ATP-grasp"/>
</dbReference>
<accession>A0ABS0XK90</accession>
<evidence type="ECO:0000256" key="10">
    <source>
        <dbReference type="HAMAP-Rule" id="MF_00162"/>
    </source>
</evidence>
<dbReference type="Pfam" id="PF02951">
    <property type="entry name" value="GSH-S_N"/>
    <property type="match status" value="1"/>
</dbReference>
<comment type="caution">
    <text evidence="12">The sequence shown here is derived from an EMBL/GenBank/DDBJ whole genome shotgun (WGS) entry which is preliminary data.</text>
</comment>
<dbReference type="Pfam" id="PF02955">
    <property type="entry name" value="GSH-S_ATP"/>
    <property type="match status" value="1"/>
</dbReference>
<dbReference type="InterPro" id="IPR004218">
    <property type="entry name" value="GSHS_ATP-bd"/>
</dbReference>
<gene>
    <name evidence="10 12" type="primary">gshB</name>
    <name evidence="12" type="ORF">JAO74_01465</name>
</gene>
<dbReference type="HAMAP" id="MF_00162">
    <property type="entry name" value="GSH_S"/>
    <property type="match status" value="1"/>
</dbReference>
<dbReference type="Proteomes" id="UP000640426">
    <property type="component" value="Unassembled WGS sequence"/>
</dbReference>
<dbReference type="InterPro" id="IPR004215">
    <property type="entry name" value="GSHS_N"/>
</dbReference>
<feature type="domain" description="ATP-grasp" evidence="11">
    <location>
        <begin position="126"/>
        <end position="311"/>
    </location>
</feature>
<sequence>MSLTVAVQMDPLADINIAGDSSFALMLSAQTRGHRLLHYDAGDLNWSEGRLWTRAHPVTVQRVQGDHFRVGDPVSLDLGDEADVVLMRQDPPFDLGYITATHLLERITDRTLVVNDPASVRNAPEKVFVLDYARFMPPTLVTRSLEETRAFLKEHGAIVIKPLHGNGGKAIFRVGPEGENLSALMEVFNQTWREPHMVQAFLPDVAKGDKRIVLVDGEVAGAINRLPGEGEIRSNLAVGGSAEKTELTEKEREICAVLGPALKARGLLFVGIDVIGGEWLTEINVTSPTGIVAIERFDGTDVAGMIWDAIERKVGERKVGERKTALPR</sequence>
<evidence type="ECO:0000256" key="1">
    <source>
        <dbReference type="ARBA" id="ARBA00001936"/>
    </source>
</evidence>
<comment type="similarity">
    <text evidence="10">Belongs to the prokaryotic GSH synthase family.</text>
</comment>
<dbReference type="InterPro" id="IPR016185">
    <property type="entry name" value="PreATP-grasp_dom_sf"/>
</dbReference>
<comment type="cofactor">
    <cofactor evidence="2">
        <name>Mg(2+)</name>
        <dbReference type="ChEBI" id="CHEBI:18420"/>
    </cofactor>
</comment>
<evidence type="ECO:0000259" key="11">
    <source>
        <dbReference type="PROSITE" id="PS50975"/>
    </source>
</evidence>
<keyword evidence="7 10" id="KW-0067">ATP-binding</keyword>
<dbReference type="EMBL" id="JAELXS010000001">
    <property type="protein sequence ID" value="MBJ6120452.1"/>
    <property type="molecule type" value="Genomic_DNA"/>
</dbReference>
<dbReference type="NCBIfam" id="NF003573">
    <property type="entry name" value="PRK05246.1"/>
    <property type="match status" value="1"/>
</dbReference>
<dbReference type="InterPro" id="IPR006284">
    <property type="entry name" value="Glut_synth_pro"/>
</dbReference>
<evidence type="ECO:0000256" key="8">
    <source>
        <dbReference type="ARBA" id="ARBA00022842"/>
    </source>
</evidence>
<dbReference type="Gene3D" id="3.40.50.20">
    <property type="match status" value="1"/>
</dbReference>
<dbReference type="RefSeq" id="WP_199034311.1">
    <property type="nucleotide sequence ID" value="NZ_JAELXS010000001.1"/>
</dbReference>
<dbReference type="PROSITE" id="PS50975">
    <property type="entry name" value="ATP_GRASP"/>
    <property type="match status" value="1"/>
</dbReference>
<dbReference type="Gene3D" id="3.30.1490.20">
    <property type="entry name" value="ATP-grasp fold, A domain"/>
    <property type="match status" value="1"/>
</dbReference>
<evidence type="ECO:0000256" key="7">
    <source>
        <dbReference type="ARBA" id="ARBA00022840"/>
    </source>
</evidence>
<evidence type="ECO:0000256" key="4">
    <source>
        <dbReference type="ARBA" id="ARBA00022684"/>
    </source>
</evidence>
<keyword evidence="9" id="KW-0464">Manganese</keyword>
<evidence type="ECO:0000256" key="6">
    <source>
        <dbReference type="ARBA" id="ARBA00022741"/>
    </source>
</evidence>
<evidence type="ECO:0000313" key="12">
    <source>
        <dbReference type="EMBL" id="MBJ6120452.1"/>
    </source>
</evidence>
<keyword evidence="13" id="KW-1185">Reference proteome</keyword>
<dbReference type="PANTHER" id="PTHR21621">
    <property type="entry name" value="RIBOSOMAL PROTEIN S6 MODIFICATION PROTEIN"/>
    <property type="match status" value="1"/>
</dbReference>
<comment type="catalytic activity">
    <reaction evidence="10">
        <text>gamma-L-glutamyl-L-cysteine + glycine + ATP = glutathione + ADP + phosphate + H(+)</text>
        <dbReference type="Rhea" id="RHEA:13557"/>
        <dbReference type="ChEBI" id="CHEBI:15378"/>
        <dbReference type="ChEBI" id="CHEBI:30616"/>
        <dbReference type="ChEBI" id="CHEBI:43474"/>
        <dbReference type="ChEBI" id="CHEBI:57305"/>
        <dbReference type="ChEBI" id="CHEBI:57925"/>
        <dbReference type="ChEBI" id="CHEBI:58173"/>
        <dbReference type="ChEBI" id="CHEBI:456216"/>
        <dbReference type="EC" id="6.3.2.3"/>
    </reaction>
</comment>
<keyword evidence="4 10" id="KW-0317">Glutathione biosynthesis</keyword>